<gene>
    <name evidence="2" type="ORF">H7F21_08150</name>
</gene>
<dbReference type="SUPFAM" id="SSF48452">
    <property type="entry name" value="TPR-like"/>
    <property type="match status" value="1"/>
</dbReference>
<evidence type="ECO:0000313" key="2">
    <source>
        <dbReference type="EMBL" id="MBC2845060.1"/>
    </source>
</evidence>
<feature type="signal peptide" evidence="1">
    <location>
        <begin position="1"/>
        <end position="21"/>
    </location>
</feature>
<evidence type="ECO:0000313" key="3">
    <source>
        <dbReference type="Proteomes" id="UP000533900"/>
    </source>
</evidence>
<accession>A0A842IPY0</accession>
<reference evidence="2" key="1">
    <citation type="submission" date="2020-08" db="EMBL/GenBank/DDBJ databases">
        <title>Winogradskyella ouciana sp. nov., isolated from the hadal seawater of the Mariana Trench.</title>
        <authorList>
            <person name="He X."/>
        </authorList>
    </citation>
    <scope>NUCLEOTIDE SEQUENCE [LARGE SCALE GENOMIC DNA]</scope>
    <source>
        <strain evidence="2">KCTC 52348</strain>
    </source>
</reference>
<dbReference type="Proteomes" id="UP000533900">
    <property type="component" value="Unassembled WGS sequence"/>
</dbReference>
<dbReference type="AlphaFoldDB" id="A0A842IPY0"/>
<dbReference type="SUPFAM" id="SSF52096">
    <property type="entry name" value="ClpP/crotonase"/>
    <property type="match status" value="1"/>
</dbReference>
<keyword evidence="1" id="KW-0732">Signal</keyword>
<evidence type="ECO:0000256" key="1">
    <source>
        <dbReference type="SAM" id="SignalP"/>
    </source>
</evidence>
<comment type="caution">
    <text evidence="2">The sequence shown here is derived from an EMBL/GenBank/DDBJ whole genome shotgun (WGS) entry which is preliminary data.</text>
</comment>
<keyword evidence="3" id="KW-1185">Reference proteome</keyword>
<dbReference type="InterPro" id="IPR029045">
    <property type="entry name" value="ClpP/crotonase-like_dom_sf"/>
</dbReference>
<dbReference type="Gene3D" id="3.90.226.10">
    <property type="entry name" value="2-enoyl-CoA Hydratase, Chain A, domain 1"/>
    <property type="match status" value="1"/>
</dbReference>
<protein>
    <recommendedName>
        <fullName evidence="4">Peptidase family S41</fullName>
    </recommendedName>
</protein>
<evidence type="ECO:0008006" key="4">
    <source>
        <dbReference type="Google" id="ProtNLM"/>
    </source>
</evidence>
<feature type="chain" id="PRO_5032271685" description="Peptidase family S41" evidence="1">
    <location>
        <begin position="22"/>
        <end position="550"/>
    </location>
</feature>
<name>A0A842IPY0_9FLAO</name>
<dbReference type="InterPro" id="IPR011990">
    <property type="entry name" value="TPR-like_helical_dom_sf"/>
</dbReference>
<proteinExistence type="predicted"/>
<sequence length="550" mass="63092">MKTLLKFLCLFLILQGFSQEALTSADWQSDLKFLQNKVHHEYPFLFKKVTKAEFDAEVEVLYNAIPTMENHEVPVALSRIVALFEYGHTQIPFSTVAKRGVLPVNLYHFNDGVYIEGTMTVHKQVLGAKVLKVGGVGVEEALKKIRPVVPAENDYYFKAYGLRFLTVPDVLHAQGILKSWSENVTLSLEKDGKTFDYTFPTIQLDDLSKGSTLTIPNDNWLSARDQSQTPLYLKYLNEKYYYFEYLEDRKTLYVRQSSVFDDPKESLKDFYNRLFEFMDTNPIDKLIYDVRLNGGGNNYNNLQLIKGLMARPNINKRGKLFFIIGRETFSACQNLTNEISRYTEAILVGEPTAENVNFYGDARRVVLPKSRINAYLSYAWWQDTPQWENKDASLPNIAVDMSFEQYSTNDDPVLKAAMDFKDNGFILDPMQHLTQLFIAGDFEKLKEDAITIAHSPEYKYYDFNEEFNKAAQRLLNSGDDRAQQSGIYILQLITEVYPKSQGAWYSLGNALEDAKETDKAKLAYETLITLKDSSMLARAAKNRIKGLDKE</sequence>
<dbReference type="EMBL" id="JACLCP010000002">
    <property type="protein sequence ID" value="MBC2845060.1"/>
    <property type="molecule type" value="Genomic_DNA"/>
</dbReference>
<organism evidence="2 3">
    <name type="scientific">Winogradskyella flava</name>
    <dbReference type="NCBI Taxonomy" id="1884876"/>
    <lineage>
        <taxon>Bacteria</taxon>
        <taxon>Pseudomonadati</taxon>
        <taxon>Bacteroidota</taxon>
        <taxon>Flavobacteriia</taxon>
        <taxon>Flavobacteriales</taxon>
        <taxon>Flavobacteriaceae</taxon>
        <taxon>Winogradskyella</taxon>
    </lineage>
</organism>
<dbReference type="RefSeq" id="WP_185788779.1">
    <property type="nucleotide sequence ID" value="NZ_JACLCP010000002.1"/>
</dbReference>